<dbReference type="InterPro" id="IPR013784">
    <property type="entry name" value="Carb-bd-like_fold"/>
</dbReference>
<evidence type="ECO:0000256" key="7">
    <source>
        <dbReference type="SAM" id="MobiDB-lite"/>
    </source>
</evidence>
<dbReference type="Proteomes" id="UP000031518">
    <property type="component" value="Unassembled WGS sequence"/>
</dbReference>
<feature type="signal peptide" evidence="8">
    <location>
        <begin position="1"/>
        <end position="22"/>
    </location>
</feature>
<keyword evidence="2" id="KW-0813">Transport</keyword>
<dbReference type="SUPFAM" id="SSF56935">
    <property type="entry name" value="Porins"/>
    <property type="match status" value="1"/>
</dbReference>
<dbReference type="Gene3D" id="2.60.40.1120">
    <property type="entry name" value="Carboxypeptidase-like, regulatory domain"/>
    <property type="match status" value="1"/>
</dbReference>
<dbReference type="OrthoDB" id="97893at2"/>
<evidence type="ECO:0000256" key="2">
    <source>
        <dbReference type="ARBA" id="ARBA00022448"/>
    </source>
</evidence>
<dbReference type="GO" id="GO:0009279">
    <property type="term" value="C:cell outer membrane"/>
    <property type="evidence" value="ECO:0007669"/>
    <property type="project" value="UniProtKB-SubCell"/>
</dbReference>
<keyword evidence="11" id="KW-1185">Reference proteome</keyword>
<dbReference type="EMBL" id="CBXV010000003">
    <property type="protein sequence ID" value="CDM64866.1"/>
    <property type="molecule type" value="Genomic_DNA"/>
</dbReference>
<dbReference type="AlphaFoldDB" id="A0A0B6WUW3"/>
<comment type="subcellular location">
    <subcellularLocation>
        <location evidence="1">Cell outer membrane</location>
        <topology evidence="1">Multi-pass membrane protein</topology>
    </subcellularLocation>
</comment>
<dbReference type="InterPro" id="IPR036942">
    <property type="entry name" value="Beta-barrel_TonB_sf"/>
</dbReference>
<sequence precursor="true">MSYRKVTLRLCLLVALSVSANAQTVTGTLQGTVADANGAVVAGANITIRNVETGQERNVVTNAEGFYIAPYLPLGRYTVTAAREGFGKVVRENVEVTLNQTVVVDFTLNPTVTGEVTVTEEPPPINTTNAEIKQSLTAEEVLDKPTFNQGYNGFLTLAETFTGFQENPTSGQNNPTLSSGSSINFNGTGTRGATFQINGVNNDDSSENQNRQGVSLSTIKEFQVITNNFSAEFGRGYGAVVLVQTKSGTNDVNGDVYLYHNDSALNAALNIFSPGVKNPVNRRNQYGFTLGFPFIKNKLFGFVSFDEVRNSGAGSYTRDLLLAQERDGSLLFKVTPANDTPSNRAFIQSVIARFPANLTPNDPRSPRTYTGQVGFDRPLKDYSGRLDWVPNEKDNVTIRYQYTRQIFDNEDIIIGEATKQNNKQQNVGLTWTHVFTSQTVGEFRYGLGLRTTLVGIKAGNDTPIIRFSGSPVSGSIIGNAGAFPINRWQTDHQFVYNLSTIFGSNHFFKAGTDIRRQNLDDIADNFSRGFYTFSRNCGGTDYGSAYIAFLNGCVATFQKGYGPFFLENRINESNFYAEDNWKVRPNLTFNLGVRYEYVAAPREKRGRIDYGFGSDKDNIEPRVGFAWSPAFERGFWAKLFGGPNNSSIRGGYGIFHGRIFQSVFSQSGATVRFNPPNAIFLTFSNSNNLADPTNGFVFVPGPQTIRHAEAHVDPNLGMPYTQQWNLTFERQLPWRSALRLSYTGNRGIGLLRYALENLPVAGDVVVVNHPNNAPSALYSLSGLPANDPRRVDVRGQTLHLAADPLCAGTGLAGIPTTALCPNPVPIGPYEYSVRLPRLNERRPDPRFTTNTLVSNGAWSYYHGFQAEWNKRLSQGLSFQMAYTLSKAIDTTSEATNVGAGDSNILGPDTRVSRGLSRFDTRHRFTVFSTYRFPFFREQRGFLGQTLGGWTISMVMKLAKGTPFTVNNSSGFGDLNFDGFTETRPALNDPSVLYRRINDPATSQTLLPREAFRAPTVRDYGCCILGRNTFFTDGVQNFDFGIYKTFAMPFEGQRLIFRADLFNAFNHVQYGFPNADLASSTFGRIVTTATQYSPRVVQFSLRYQF</sequence>
<evidence type="ECO:0000256" key="3">
    <source>
        <dbReference type="ARBA" id="ARBA00022452"/>
    </source>
</evidence>
<keyword evidence="8" id="KW-0732">Signal</keyword>
<keyword evidence="5" id="KW-0472">Membrane</keyword>
<keyword evidence="4" id="KW-0812">Transmembrane</keyword>
<reference evidence="10 11" key="2">
    <citation type="submission" date="2015-01" db="EMBL/GenBank/DDBJ databases">
        <title>Complete genome sequence of Pyrinomonas methylaliphatogenes type strain K22T.</title>
        <authorList>
            <person name="Lee K.C.Y."/>
            <person name="Power J.F."/>
            <person name="Dunfield P.F."/>
            <person name="Morgan X.C."/>
            <person name="Huttenhower C."/>
            <person name="Stott M.B."/>
        </authorList>
    </citation>
    <scope>NUCLEOTIDE SEQUENCE [LARGE SCALE GENOMIC DNA]</scope>
    <source>
        <strain evidence="10 11">K22</strain>
    </source>
</reference>
<keyword evidence="10" id="KW-0675">Receptor</keyword>
<feature type="domain" description="TonB-dependent transporter Oar-like beta-barrel" evidence="9">
    <location>
        <begin position="245"/>
        <end position="1097"/>
    </location>
</feature>
<keyword evidence="6" id="KW-0998">Cell outer membrane</keyword>
<organism evidence="10 11">
    <name type="scientific">Pyrinomonas methylaliphatogenes</name>
    <dbReference type="NCBI Taxonomy" id="454194"/>
    <lineage>
        <taxon>Bacteria</taxon>
        <taxon>Pseudomonadati</taxon>
        <taxon>Acidobacteriota</taxon>
        <taxon>Blastocatellia</taxon>
        <taxon>Blastocatellales</taxon>
        <taxon>Pyrinomonadaceae</taxon>
        <taxon>Pyrinomonas</taxon>
    </lineage>
</organism>
<dbReference type="InterPro" id="IPR057601">
    <property type="entry name" value="Oar-like_b-barrel"/>
</dbReference>
<dbReference type="GO" id="GO:0030246">
    <property type="term" value="F:carbohydrate binding"/>
    <property type="evidence" value="ECO:0007669"/>
    <property type="project" value="InterPro"/>
</dbReference>
<keyword evidence="3" id="KW-1134">Transmembrane beta strand</keyword>
<dbReference type="PANTHER" id="PTHR30069:SF46">
    <property type="entry name" value="OAR PROTEIN"/>
    <property type="match status" value="1"/>
</dbReference>
<dbReference type="Pfam" id="PF25183">
    <property type="entry name" value="OMP_b-brl_4"/>
    <property type="match status" value="1"/>
</dbReference>
<evidence type="ECO:0000313" key="10">
    <source>
        <dbReference type="EMBL" id="CDM64866.1"/>
    </source>
</evidence>
<dbReference type="GO" id="GO:0044718">
    <property type="term" value="P:siderophore transmembrane transport"/>
    <property type="evidence" value="ECO:0007669"/>
    <property type="project" value="TreeGrafter"/>
</dbReference>
<dbReference type="STRING" id="454194.PYK22_00861"/>
<proteinExistence type="predicted"/>
<evidence type="ECO:0000256" key="1">
    <source>
        <dbReference type="ARBA" id="ARBA00004571"/>
    </source>
</evidence>
<evidence type="ECO:0000313" key="11">
    <source>
        <dbReference type="Proteomes" id="UP000031518"/>
    </source>
</evidence>
<reference evidence="10 11" key="1">
    <citation type="submission" date="2013-12" db="EMBL/GenBank/DDBJ databases">
        <authorList>
            <person name="Stott M."/>
        </authorList>
    </citation>
    <scope>NUCLEOTIDE SEQUENCE [LARGE SCALE GENOMIC DNA]</scope>
    <source>
        <strain evidence="10 11">K22</strain>
    </source>
</reference>
<feature type="chain" id="PRO_5002123008" evidence="8">
    <location>
        <begin position="23"/>
        <end position="1104"/>
    </location>
</feature>
<evidence type="ECO:0000256" key="8">
    <source>
        <dbReference type="SAM" id="SignalP"/>
    </source>
</evidence>
<name>A0A0B6WUW3_9BACT</name>
<accession>A0A0B6WUW3</accession>
<gene>
    <name evidence="10" type="ORF">PYK22_00861</name>
</gene>
<evidence type="ECO:0000256" key="5">
    <source>
        <dbReference type="ARBA" id="ARBA00023136"/>
    </source>
</evidence>
<evidence type="ECO:0000256" key="6">
    <source>
        <dbReference type="ARBA" id="ARBA00023237"/>
    </source>
</evidence>
<dbReference type="RefSeq" id="WP_041974780.1">
    <property type="nucleotide sequence ID" value="NZ_CBXV010000003.1"/>
</dbReference>
<evidence type="ECO:0000256" key="4">
    <source>
        <dbReference type="ARBA" id="ARBA00022692"/>
    </source>
</evidence>
<dbReference type="SUPFAM" id="SSF49452">
    <property type="entry name" value="Starch-binding domain-like"/>
    <property type="match status" value="1"/>
</dbReference>
<dbReference type="PANTHER" id="PTHR30069">
    <property type="entry name" value="TONB-DEPENDENT OUTER MEMBRANE RECEPTOR"/>
    <property type="match status" value="1"/>
</dbReference>
<evidence type="ECO:0000259" key="9">
    <source>
        <dbReference type="Pfam" id="PF25183"/>
    </source>
</evidence>
<dbReference type="Gene3D" id="2.40.170.20">
    <property type="entry name" value="TonB-dependent receptor, beta-barrel domain"/>
    <property type="match status" value="2"/>
</dbReference>
<dbReference type="InterPro" id="IPR039426">
    <property type="entry name" value="TonB-dep_rcpt-like"/>
</dbReference>
<protein>
    <submittedName>
        <fullName evidence="10">Outer membrane receptor for ferrienterochelin and colicins</fullName>
    </submittedName>
</protein>
<dbReference type="GO" id="GO:0015344">
    <property type="term" value="F:siderophore uptake transmembrane transporter activity"/>
    <property type="evidence" value="ECO:0007669"/>
    <property type="project" value="TreeGrafter"/>
</dbReference>
<feature type="region of interest" description="Disordered" evidence="7">
    <location>
        <begin position="165"/>
        <end position="185"/>
    </location>
</feature>
<dbReference type="Pfam" id="PF13620">
    <property type="entry name" value="CarboxypepD_reg"/>
    <property type="match status" value="1"/>
</dbReference>